<dbReference type="Gene3D" id="1.20.120.520">
    <property type="entry name" value="nmb1532 protein domain like"/>
    <property type="match status" value="1"/>
</dbReference>
<feature type="domain" description="Hemerythrin-like" evidence="1">
    <location>
        <begin position="11"/>
        <end position="134"/>
    </location>
</feature>
<keyword evidence="3" id="KW-1185">Reference proteome</keyword>
<comment type="caution">
    <text evidence="2">The sequence shown here is derived from an EMBL/GenBank/DDBJ whole genome shotgun (WGS) entry which is preliminary data.</text>
</comment>
<dbReference type="Proteomes" id="UP000297241">
    <property type="component" value="Unassembled WGS sequence"/>
</dbReference>
<name>A0A4Z1ANM9_9LEPT</name>
<dbReference type="InterPro" id="IPR012312">
    <property type="entry name" value="Hemerythrin-like"/>
</dbReference>
<proteinExistence type="predicted"/>
<dbReference type="RefSeq" id="WP_135755687.1">
    <property type="nucleotide sequence ID" value="NZ_RQHS01000005.1"/>
</dbReference>
<evidence type="ECO:0000313" key="2">
    <source>
        <dbReference type="EMBL" id="TGN03029.1"/>
    </source>
</evidence>
<dbReference type="EMBL" id="RQHS01000005">
    <property type="protein sequence ID" value="TGN03029.1"/>
    <property type="molecule type" value="Genomic_DNA"/>
</dbReference>
<sequence length="191" mass="22767">MQNNRKKVYDFPHKAIRYGISKLVQEAGRTDYQSASEVQELFELGKEVFQMLKIHARDEEAVSLKHLEKKDPQTSHKDKEEHKYLEEKIEELGSILDRIKEDIEQVPIISEEFYTKLIRFQTDYFSHMTREEEETQIRLHLFFSDTELEDHQKEILGSLGGDEFKIWAKYLIPNVPTPIKNRFEEMLKTFS</sequence>
<dbReference type="Pfam" id="PF01814">
    <property type="entry name" value="Hemerythrin"/>
    <property type="match status" value="1"/>
</dbReference>
<protein>
    <submittedName>
        <fullName evidence="2">Cation-binding protein</fullName>
    </submittedName>
</protein>
<accession>A0A4Z1ANM9</accession>
<evidence type="ECO:0000313" key="3">
    <source>
        <dbReference type="Proteomes" id="UP000297241"/>
    </source>
</evidence>
<reference evidence="2" key="1">
    <citation type="journal article" date="2019" name="PLoS Negl. Trop. Dis.">
        <title>Revisiting the worldwide diversity of Leptospira species in the environment.</title>
        <authorList>
            <person name="Vincent A.T."/>
            <person name="Schiettekatte O."/>
            <person name="Bourhy P."/>
            <person name="Veyrier F.J."/>
            <person name="Picardeau M."/>
        </authorList>
    </citation>
    <scope>NUCLEOTIDE SEQUENCE [LARGE SCALE GENOMIC DNA]</scope>
    <source>
        <strain evidence="2">201601113</strain>
    </source>
</reference>
<dbReference type="AlphaFoldDB" id="A0A4Z1ANM9"/>
<organism evidence="2 3">
    <name type="scientific">Leptospira dzoumogneensis</name>
    <dbReference type="NCBI Taxonomy" id="2484904"/>
    <lineage>
        <taxon>Bacteria</taxon>
        <taxon>Pseudomonadati</taxon>
        <taxon>Spirochaetota</taxon>
        <taxon>Spirochaetia</taxon>
        <taxon>Leptospirales</taxon>
        <taxon>Leptospiraceae</taxon>
        <taxon>Leptospira</taxon>
    </lineage>
</organism>
<gene>
    <name evidence="2" type="ORF">EHR06_03200</name>
</gene>
<evidence type="ECO:0000259" key="1">
    <source>
        <dbReference type="Pfam" id="PF01814"/>
    </source>
</evidence>
<dbReference type="OrthoDB" id="342724at2"/>